<name>A0A8J5KX56_ZINOF</name>
<feature type="region of interest" description="Disordered" evidence="1">
    <location>
        <begin position="61"/>
        <end position="125"/>
    </location>
</feature>
<dbReference type="PANTHER" id="PTHR35735">
    <property type="entry name" value="PROTEIN NIM1-INTERACTING 2"/>
    <property type="match status" value="1"/>
</dbReference>
<dbReference type="OrthoDB" id="1098796at2759"/>
<protein>
    <submittedName>
        <fullName evidence="2">Uncharacterized protein</fullName>
    </submittedName>
</protein>
<organism evidence="2 3">
    <name type="scientific">Zingiber officinale</name>
    <name type="common">Ginger</name>
    <name type="synonym">Amomum zingiber</name>
    <dbReference type="NCBI Taxonomy" id="94328"/>
    <lineage>
        <taxon>Eukaryota</taxon>
        <taxon>Viridiplantae</taxon>
        <taxon>Streptophyta</taxon>
        <taxon>Embryophyta</taxon>
        <taxon>Tracheophyta</taxon>
        <taxon>Spermatophyta</taxon>
        <taxon>Magnoliopsida</taxon>
        <taxon>Liliopsida</taxon>
        <taxon>Zingiberales</taxon>
        <taxon>Zingiberaceae</taxon>
        <taxon>Zingiber</taxon>
    </lineage>
</organism>
<dbReference type="Proteomes" id="UP000734854">
    <property type="component" value="Unassembled WGS sequence"/>
</dbReference>
<dbReference type="AlphaFoldDB" id="A0A8J5KX56"/>
<evidence type="ECO:0000313" key="3">
    <source>
        <dbReference type="Proteomes" id="UP000734854"/>
    </source>
</evidence>
<gene>
    <name evidence="2" type="ORF">ZIOFF_044304</name>
</gene>
<comment type="caution">
    <text evidence="2">The sequence shown here is derived from an EMBL/GenBank/DDBJ whole genome shotgun (WGS) entry which is preliminary data.</text>
</comment>
<dbReference type="GO" id="GO:0010112">
    <property type="term" value="P:regulation of systemic acquired resistance"/>
    <property type="evidence" value="ECO:0007669"/>
    <property type="project" value="InterPro"/>
</dbReference>
<evidence type="ECO:0000256" key="1">
    <source>
        <dbReference type="SAM" id="MobiDB-lite"/>
    </source>
</evidence>
<proteinExistence type="predicted"/>
<dbReference type="EMBL" id="JACMSC010000012">
    <property type="protein sequence ID" value="KAG6496437.1"/>
    <property type="molecule type" value="Genomic_DNA"/>
</dbReference>
<reference evidence="2 3" key="1">
    <citation type="submission" date="2020-08" db="EMBL/GenBank/DDBJ databases">
        <title>Plant Genome Project.</title>
        <authorList>
            <person name="Zhang R.-G."/>
        </authorList>
    </citation>
    <scope>NUCLEOTIDE SEQUENCE [LARGE SCALE GENOMIC DNA]</scope>
    <source>
        <tissue evidence="2">Rhizome</tissue>
    </source>
</reference>
<dbReference type="InterPro" id="IPR034577">
    <property type="entry name" value="NIMIN-2"/>
</dbReference>
<sequence>MEPSKRKRRVVGVDGDDDNRRRPSSNPRPADVAHPQVNNDEVEEFFSILCRMRDATRSIGVRRKAPQPAPALPLWSPTFVPEDFEGPDPKGDRGVSADSAEEEHGAPPLCLDLNADPEPEFSAEENPCCEAATRCARRPA</sequence>
<feature type="region of interest" description="Disordered" evidence="1">
    <location>
        <begin position="1"/>
        <end position="38"/>
    </location>
</feature>
<evidence type="ECO:0000313" key="2">
    <source>
        <dbReference type="EMBL" id="KAG6496437.1"/>
    </source>
</evidence>
<feature type="compositionally biased region" description="Basic residues" evidence="1">
    <location>
        <begin position="1"/>
        <end position="10"/>
    </location>
</feature>
<accession>A0A8J5KX56</accession>
<keyword evidence="3" id="KW-1185">Reference proteome</keyword>
<dbReference type="PANTHER" id="PTHR35735:SF8">
    <property type="entry name" value="PROTEIN NIM1-INTERACTING 2"/>
    <property type="match status" value="1"/>
</dbReference>